<name>A0AA89ABY3_9ASTE</name>
<protein>
    <recommendedName>
        <fullName evidence="3">Non-haem dioxygenase N-terminal domain-containing protein</fullName>
    </recommendedName>
</protein>
<dbReference type="Proteomes" id="UP001188597">
    <property type="component" value="Unassembled WGS sequence"/>
</dbReference>
<dbReference type="EMBL" id="JAVXUP010003716">
    <property type="protein sequence ID" value="KAK2998304.1"/>
    <property type="molecule type" value="Genomic_DNA"/>
</dbReference>
<dbReference type="AlphaFoldDB" id="A0AA89ABY3"/>
<feature type="domain" description="Non-haem dioxygenase N-terminal" evidence="3">
    <location>
        <begin position="23"/>
        <end position="91"/>
    </location>
</feature>
<dbReference type="Gene3D" id="2.60.120.330">
    <property type="entry name" value="B-lactam Antibiotic, Isopenicillin N Synthase, Chain"/>
    <property type="match status" value="1"/>
</dbReference>
<dbReference type="InterPro" id="IPR027443">
    <property type="entry name" value="IPNS-like_sf"/>
</dbReference>
<gene>
    <name evidence="4" type="ORF">RJ639_024114</name>
</gene>
<organism evidence="4 5">
    <name type="scientific">Escallonia herrerae</name>
    <dbReference type="NCBI Taxonomy" id="1293975"/>
    <lineage>
        <taxon>Eukaryota</taxon>
        <taxon>Viridiplantae</taxon>
        <taxon>Streptophyta</taxon>
        <taxon>Embryophyta</taxon>
        <taxon>Tracheophyta</taxon>
        <taxon>Spermatophyta</taxon>
        <taxon>Magnoliopsida</taxon>
        <taxon>eudicotyledons</taxon>
        <taxon>Gunneridae</taxon>
        <taxon>Pentapetalae</taxon>
        <taxon>asterids</taxon>
        <taxon>campanulids</taxon>
        <taxon>Escalloniales</taxon>
        <taxon>Escalloniaceae</taxon>
        <taxon>Escallonia</taxon>
    </lineage>
</organism>
<dbReference type="GO" id="GO:0046872">
    <property type="term" value="F:metal ion binding"/>
    <property type="evidence" value="ECO:0007669"/>
    <property type="project" value="UniProtKB-KW"/>
</dbReference>
<dbReference type="Pfam" id="PF14226">
    <property type="entry name" value="DIOX_N"/>
    <property type="match status" value="1"/>
</dbReference>
<dbReference type="InterPro" id="IPR026992">
    <property type="entry name" value="DIOX_N"/>
</dbReference>
<evidence type="ECO:0000313" key="4">
    <source>
        <dbReference type="EMBL" id="KAK2998304.1"/>
    </source>
</evidence>
<keyword evidence="1" id="KW-0479">Metal-binding</keyword>
<keyword evidence="5" id="KW-1185">Reference proteome</keyword>
<evidence type="ECO:0000256" key="2">
    <source>
        <dbReference type="ARBA" id="ARBA00023004"/>
    </source>
</evidence>
<accession>A0AA89ABY3</accession>
<proteinExistence type="predicted"/>
<evidence type="ECO:0000313" key="5">
    <source>
        <dbReference type="Proteomes" id="UP001188597"/>
    </source>
</evidence>
<keyword evidence="2" id="KW-0408">Iron</keyword>
<evidence type="ECO:0000259" key="3">
    <source>
        <dbReference type="Pfam" id="PF14226"/>
    </source>
</evidence>
<comment type="caution">
    <text evidence="4">The sequence shown here is derived from an EMBL/GenBank/DDBJ whole genome shotgun (WGS) entry which is preliminary data.</text>
</comment>
<evidence type="ECO:0000256" key="1">
    <source>
        <dbReference type="ARBA" id="ARBA00022723"/>
    </source>
</evidence>
<sequence length="132" mass="14724">MEKIEEGCSEEATALAQDGPATIDVAKLRDKLDELGRAKELAKLATGVKVWGVFLIQNHNIPDSVLGGVQKVVKGIFRSSLNKRKASLESYMSKNKDGTNLFKTLYPVDEISHRVAQGEELEIWPHTPFKFR</sequence>
<reference evidence="4" key="1">
    <citation type="submission" date="2022-12" db="EMBL/GenBank/DDBJ databases">
        <title>Draft genome assemblies for two species of Escallonia (Escalloniales).</title>
        <authorList>
            <person name="Chanderbali A."/>
            <person name="Dervinis C."/>
            <person name="Anghel I."/>
            <person name="Soltis D."/>
            <person name="Soltis P."/>
            <person name="Zapata F."/>
        </authorList>
    </citation>
    <scope>NUCLEOTIDE SEQUENCE</scope>
    <source>
        <strain evidence="4">UCBG64.0493</strain>
        <tissue evidence="4">Leaf</tissue>
    </source>
</reference>
<dbReference type="SUPFAM" id="SSF51197">
    <property type="entry name" value="Clavaminate synthase-like"/>
    <property type="match status" value="1"/>
</dbReference>